<organism evidence="1 2">
    <name type="scientific">Pluteus cervinus</name>
    <dbReference type="NCBI Taxonomy" id="181527"/>
    <lineage>
        <taxon>Eukaryota</taxon>
        <taxon>Fungi</taxon>
        <taxon>Dikarya</taxon>
        <taxon>Basidiomycota</taxon>
        <taxon>Agaricomycotina</taxon>
        <taxon>Agaricomycetes</taxon>
        <taxon>Agaricomycetidae</taxon>
        <taxon>Agaricales</taxon>
        <taxon>Pluteineae</taxon>
        <taxon>Pluteaceae</taxon>
        <taxon>Pluteus</taxon>
    </lineage>
</organism>
<keyword evidence="2" id="KW-1185">Reference proteome</keyword>
<dbReference type="Proteomes" id="UP000308600">
    <property type="component" value="Unassembled WGS sequence"/>
</dbReference>
<dbReference type="EMBL" id="ML208319">
    <property type="protein sequence ID" value="TFK70084.1"/>
    <property type="molecule type" value="Genomic_DNA"/>
</dbReference>
<gene>
    <name evidence="1" type="ORF">BDN72DRAFT_857227</name>
</gene>
<evidence type="ECO:0000313" key="2">
    <source>
        <dbReference type="Proteomes" id="UP000308600"/>
    </source>
</evidence>
<sequence length="147" mass="16165">MDQNVNFLYIQVMTYSMPKREALLHDTVEKPRARNLDAGSTNRRSAPVGSASDSTGSSPISPISYDAKDQDRDTYLTGTPKVGRTFLVLALVHGDILNVVRQKNNHTSFLTRKCLARPNCNHVPGAVPRAKAKKRDALTTPHPIPTS</sequence>
<proteinExistence type="predicted"/>
<protein>
    <submittedName>
        <fullName evidence="1">Uncharacterized protein</fullName>
    </submittedName>
</protein>
<name>A0ACD3AXT0_9AGAR</name>
<reference evidence="1 2" key="1">
    <citation type="journal article" date="2019" name="Nat. Ecol. Evol.">
        <title>Megaphylogeny resolves global patterns of mushroom evolution.</title>
        <authorList>
            <person name="Varga T."/>
            <person name="Krizsan K."/>
            <person name="Foldi C."/>
            <person name="Dima B."/>
            <person name="Sanchez-Garcia M."/>
            <person name="Sanchez-Ramirez S."/>
            <person name="Szollosi G.J."/>
            <person name="Szarkandi J.G."/>
            <person name="Papp V."/>
            <person name="Albert L."/>
            <person name="Andreopoulos W."/>
            <person name="Angelini C."/>
            <person name="Antonin V."/>
            <person name="Barry K.W."/>
            <person name="Bougher N.L."/>
            <person name="Buchanan P."/>
            <person name="Buyck B."/>
            <person name="Bense V."/>
            <person name="Catcheside P."/>
            <person name="Chovatia M."/>
            <person name="Cooper J."/>
            <person name="Damon W."/>
            <person name="Desjardin D."/>
            <person name="Finy P."/>
            <person name="Geml J."/>
            <person name="Haridas S."/>
            <person name="Hughes K."/>
            <person name="Justo A."/>
            <person name="Karasinski D."/>
            <person name="Kautmanova I."/>
            <person name="Kiss B."/>
            <person name="Kocsube S."/>
            <person name="Kotiranta H."/>
            <person name="LaButti K.M."/>
            <person name="Lechner B.E."/>
            <person name="Liimatainen K."/>
            <person name="Lipzen A."/>
            <person name="Lukacs Z."/>
            <person name="Mihaltcheva S."/>
            <person name="Morgado L.N."/>
            <person name="Niskanen T."/>
            <person name="Noordeloos M.E."/>
            <person name="Ohm R.A."/>
            <person name="Ortiz-Santana B."/>
            <person name="Ovrebo C."/>
            <person name="Racz N."/>
            <person name="Riley R."/>
            <person name="Savchenko A."/>
            <person name="Shiryaev A."/>
            <person name="Soop K."/>
            <person name="Spirin V."/>
            <person name="Szebenyi C."/>
            <person name="Tomsovsky M."/>
            <person name="Tulloss R.E."/>
            <person name="Uehling J."/>
            <person name="Grigoriev I.V."/>
            <person name="Vagvolgyi C."/>
            <person name="Papp T."/>
            <person name="Martin F.M."/>
            <person name="Miettinen O."/>
            <person name="Hibbett D.S."/>
            <person name="Nagy L.G."/>
        </authorList>
    </citation>
    <scope>NUCLEOTIDE SEQUENCE [LARGE SCALE GENOMIC DNA]</scope>
    <source>
        <strain evidence="1 2">NL-1719</strain>
    </source>
</reference>
<accession>A0ACD3AXT0</accession>
<evidence type="ECO:0000313" key="1">
    <source>
        <dbReference type="EMBL" id="TFK70084.1"/>
    </source>
</evidence>